<dbReference type="HOGENOM" id="CLU_1205086_0_0_1"/>
<dbReference type="EMBL" id="KB908922">
    <property type="protein sequence ID" value="EOB14818.1"/>
    <property type="molecule type" value="Genomic_DNA"/>
</dbReference>
<sequence length="230" mass="27323">MINNVLLQGNFYHHEVLGIVSNLTSIKNIFKLSNHKENESLSKLQIRDTLVQHSFHYDLLIRDLLDLVQNILKNTRDFFIKIKKDKSDLDIKDVIDLIIDLYNNLLYIDNKIITNFFSSAILKQLNSFNLDNIKKISRNKDKLNWSRKNYNLERKLCDIMNIDLNPTYSTLEKKALLRISGIKEITKVDQIPGVLEKGKGLDEDLYKRYKIYIYEYLKEKNYKDYESYFT</sequence>
<protein>
    <submittedName>
        <fullName evidence="1">Uncharacterized protein</fullName>
    </submittedName>
</protein>
<keyword evidence="2" id="KW-1185">Reference proteome</keyword>
<reference evidence="1 2" key="1">
    <citation type="journal article" date="2013" name="BMC Genomics">
        <title>Comparative genomics of parasitic silkworm microsporidia reveal an association between genome expansion and host adaptation.</title>
        <authorList>
            <person name="Pan G."/>
            <person name="Xu J."/>
            <person name="Li T."/>
            <person name="Xia Q."/>
            <person name="Liu S.L."/>
            <person name="Zhang G."/>
            <person name="Li S."/>
            <person name="Li C."/>
            <person name="Liu H."/>
            <person name="Yang L."/>
            <person name="Liu T."/>
            <person name="Zhang X."/>
            <person name="Wu Z."/>
            <person name="Fan W."/>
            <person name="Dang X."/>
            <person name="Xiang H."/>
            <person name="Tao M."/>
            <person name="Li Y."/>
            <person name="Hu J."/>
            <person name="Li Z."/>
            <person name="Lin L."/>
            <person name="Luo J."/>
            <person name="Geng L."/>
            <person name="Wang L."/>
            <person name="Long M."/>
            <person name="Wan Y."/>
            <person name="He N."/>
            <person name="Zhang Z."/>
            <person name="Lu C."/>
            <person name="Keeling P.J."/>
            <person name="Wang J."/>
            <person name="Xiang Z."/>
            <person name="Zhou Z."/>
        </authorList>
    </citation>
    <scope>NUCLEOTIDE SEQUENCE [LARGE SCALE GENOMIC DNA]</scope>
    <source>
        <strain evidence="2">CQ1 / CVCC 102059</strain>
    </source>
</reference>
<dbReference type="AlphaFoldDB" id="R0MPM7"/>
<dbReference type="Proteomes" id="UP000016927">
    <property type="component" value="Unassembled WGS sequence"/>
</dbReference>
<evidence type="ECO:0000313" key="1">
    <source>
        <dbReference type="EMBL" id="EOB14818.1"/>
    </source>
</evidence>
<dbReference type="VEuPathDB" id="MicrosporidiaDB:NBO_14g0006"/>
<evidence type="ECO:0000313" key="2">
    <source>
        <dbReference type="Proteomes" id="UP000016927"/>
    </source>
</evidence>
<organism evidence="1 2">
    <name type="scientific">Nosema bombycis (strain CQ1 / CVCC 102059)</name>
    <name type="common">Microsporidian parasite</name>
    <name type="synonym">Pebrine of silkworm</name>
    <dbReference type="NCBI Taxonomy" id="578461"/>
    <lineage>
        <taxon>Eukaryota</taxon>
        <taxon>Fungi</taxon>
        <taxon>Fungi incertae sedis</taxon>
        <taxon>Microsporidia</taxon>
        <taxon>Nosematidae</taxon>
        <taxon>Nosema</taxon>
    </lineage>
</organism>
<accession>R0MPM7</accession>
<proteinExistence type="predicted"/>
<name>R0MPM7_NOSB1</name>
<gene>
    <name evidence="1" type="ORF">NBO_14g0006</name>
</gene>